<keyword evidence="1" id="KW-0614">Plasmid</keyword>
<proteinExistence type="predicted"/>
<evidence type="ECO:0000313" key="2">
    <source>
        <dbReference type="Proteomes" id="UP000298649"/>
    </source>
</evidence>
<evidence type="ECO:0000313" key="1">
    <source>
        <dbReference type="EMBL" id="QCL97894.1"/>
    </source>
</evidence>
<dbReference type="Proteomes" id="UP000298649">
    <property type="component" value="Plasmid pAtCFBP7129a"/>
</dbReference>
<geneLocation type="plasmid" evidence="2">
    <name>patcfbp7129a</name>
</geneLocation>
<dbReference type="InterPro" id="IPR010385">
    <property type="entry name" value="DUF982"/>
</dbReference>
<dbReference type="Pfam" id="PF06169">
    <property type="entry name" value="DUF982"/>
    <property type="match status" value="1"/>
</dbReference>
<dbReference type="EMBL" id="CP039924">
    <property type="protein sequence ID" value="QCL97894.1"/>
    <property type="molecule type" value="Genomic_DNA"/>
</dbReference>
<dbReference type="RefSeq" id="WP_137006232.1">
    <property type="nucleotide sequence ID" value="NZ_CP039924.1"/>
</dbReference>
<name>A0A4D7Z4Q7_AGRTU</name>
<organism evidence="1 2">
    <name type="scientific">Agrobacterium tumefaciens</name>
    <dbReference type="NCBI Taxonomy" id="358"/>
    <lineage>
        <taxon>Bacteria</taxon>
        <taxon>Pseudomonadati</taxon>
        <taxon>Pseudomonadota</taxon>
        <taxon>Alphaproteobacteria</taxon>
        <taxon>Hyphomicrobiales</taxon>
        <taxon>Rhizobiaceae</taxon>
        <taxon>Rhizobium/Agrobacterium group</taxon>
        <taxon>Agrobacterium</taxon>
        <taxon>Agrobacterium tumefaciens complex</taxon>
    </lineage>
</organism>
<protein>
    <submittedName>
        <fullName evidence="1">DUF982 domain-containing protein</fullName>
    </submittedName>
</protein>
<sequence length="99" mass="11037">MKPGMFHEPVTVLVGLGFPVEIRGVTEAYRHLCEWPQALRDRAHAVAVNACRAALSDEIEAETARGLFVAFAEKHDLLAPDCNSLVAFRRPRDKNPNVR</sequence>
<gene>
    <name evidence="1" type="ORF">CFBP7129_27345</name>
</gene>
<dbReference type="AlphaFoldDB" id="A0A4D7Z4Q7"/>
<dbReference type="Gene3D" id="6.10.250.730">
    <property type="match status" value="1"/>
</dbReference>
<reference evidence="1 2" key="1">
    <citation type="submission" date="2019-04" db="EMBL/GenBank/DDBJ databases">
        <title>Complete genome sequence of Agrobacterium tumefaciens CFBP7129.</title>
        <authorList>
            <person name="Haryono M."/>
            <person name="Lin Y.-C."/>
            <person name="Lai E.-M."/>
            <person name="Kuo C.-H."/>
        </authorList>
    </citation>
    <scope>NUCLEOTIDE SEQUENCE [LARGE SCALE GENOMIC DNA]</scope>
    <source>
        <strain evidence="1 2">CFBP7129</strain>
        <plasmid evidence="2">patcfbp7129a</plasmid>
    </source>
</reference>
<accession>A0A4D7Z4Q7</accession>